<keyword evidence="3" id="KW-0285">Flavoprotein</keyword>
<evidence type="ECO:0000256" key="4">
    <source>
        <dbReference type="ARBA" id="ARBA00022643"/>
    </source>
</evidence>
<dbReference type="Gene3D" id="3.40.109.10">
    <property type="entry name" value="NADH Oxidase"/>
    <property type="match status" value="1"/>
</dbReference>
<dbReference type="PANTHER" id="PTHR43673">
    <property type="entry name" value="NAD(P)H NITROREDUCTASE YDGI-RELATED"/>
    <property type="match status" value="1"/>
</dbReference>
<organism evidence="7 8">
    <name type="scientific">Mesoplasma syrphidae</name>
    <dbReference type="NCBI Taxonomy" id="225999"/>
    <lineage>
        <taxon>Bacteria</taxon>
        <taxon>Bacillati</taxon>
        <taxon>Mycoplasmatota</taxon>
        <taxon>Mollicutes</taxon>
        <taxon>Entomoplasmatales</taxon>
        <taxon>Entomoplasmataceae</taxon>
        <taxon>Mesoplasma</taxon>
    </lineage>
</organism>
<evidence type="ECO:0000256" key="3">
    <source>
        <dbReference type="ARBA" id="ARBA00022630"/>
    </source>
</evidence>
<keyword evidence="5" id="KW-0560">Oxidoreductase</keyword>
<protein>
    <recommendedName>
        <fullName evidence="6">Nitroreductase domain-containing protein</fullName>
    </recommendedName>
</protein>
<comment type="cofactor">
    <cofactor evidence="1">
        <name>FMN</name>
        <dbReference type="ChEBI" id="CHEBI:58210"/>
    </cofactor>
</comment>
<name>A0A2K9BZW8_9MOLU</name>
<dbReference type="RefSeq" id="WP_027048284.1">
    <property type="nucleotide sequence ID" value="NZ_CP025257.1"/>
</dbReference>
<evidence type="ECO:0000256" key="1">
    <source>
        <dbReference type="ARBA" id="ARBA00001917"/>
    </source>
</evidence>
<keyword evidence="8" id="KW-1185">Reference proteome</keyword>
<evidence type="ECO:0000313" key="8">
    <source>
        <dbReference type="Proteomes" id="UP000233419"/>
    </source>
</evidence>
<dbReference type="GO" id="GO:0016491">
    <property type="term" value="F:oxidoreductase activity"/>
    <property type="evidence" value="ECO:0007669"/>
    <property type="project" value="UniProtKB-KW"/>
</dbReference>
<dbReference type="Pfam" id="PF00881">
    <property type="entry name" value="Nitroreductase"/>
    <property type="match status" value="1"/>
</dbReference>
<feature type="domain" description="Nitroreductase" evidence="6">
    <location>
        <begin position="13"/>
        <end position="192"/>
    </location>
</feature>
<evidence type="ECO:0000259" key="6">
    <source>
        <dbReference type="Pfam" id="PF00881"/>
    </source>
</evidence>
<gene>
    <name evidence="7" type="ORF">CXP39_03855</name>
</gene>
<dbReference type="AlphaFoldDB" id="A0A2K9BZW8"/>
<dbReference type="Proteomes" id="UP000233419">
    <property type="component" value="Chromosome"/>
</dbReference>
<dbReference type="PANTHER" id="PTHR43673:SF2">
    <property type="entry name" value="NITROREDUCTASE"/>
    <property type="match status" value="1"/>
</dbReference>
<evidence type="ECO:0000256" key="5">
    <source>
        <dbReference type="ARBA" id="ARBA00023002"/>
    </source>
</evidence>
<comment type="similarity">
    <text evidence="2">Belongs to the nitroreductase family.</text>
</comment>
<reference evidence="7 8" key="1">
    <citation type="submission" date="2017-12" db="EMBL/GenBank/DDBJ databases">
        <title>Mesoplasma syrphidae YJS, Complete Genome.</title>
        <authorList>
            <person name="Knight T.F."/>
            <person name="Citino T."/>
            <person name="Rubinstein R."/>
            <person name="Neuschaefer Z."/>
        </authorList>
    </citation>
    <scope>NUCLEOTIDE SEQUENCE [LARGE SCALE GENOMIC DNA]</scope>
    <source>
        <strain evidence="7 8">YJS</strain>
    </source>
</reference>
<dbReference type="OrthoDB" id="9809288at2"/>
<sequence length="220" mass="25193">MSENKSHHVYELIRNRRATKKMVPDYIIDEKTLNSITEAIRWTSASYGIFSYRIIVLPRNSLRTELAPYFFNQSQFVNASHVILFVSAKEKYLRESLVEKSISATVPVESMRPSRTEAVYSNWSQNHVLPDWWAQKQAYIALGSAMIAAADVGIGTGPMEGFDKDNVNSTLIKHKLINGENEQFVVALGMGKPDLQDPYVYFFDKVRMNEKEFTTILKED</sequence>
<accession>A0A2K9BZW8</accession>
<dbReference type="KEGG" id="msyr:CXP39_03855"/>
<dbReference type="EMBL" id="CP025257">
    <property type="protein sequence ID" value="AUF83898.1"/>
    <property type="molecule type" value="Genomic_DNA"/>
</dbReference>
<dbReference type="InterPro" id="IPR029479">
    <property type="entry name" value="Nitroreductase"/>
</dbReference>
<dbReference type="SUPFAM" id="SSF55469">
    <property type="entry name" value="FMN-dependent nitroreductase-like"/>
    <property type="match status" value="1"/>
</dbReference>
<dbReference type="InterPro" id="IPR000415">
    <property type="entry name" value="Nitroreductase-like"/>
</dbReference>
<evidence type="ECO:0000256" key="2">
    <source>
        <dbReference type="ARBA" id="ARBA00007118"/>
    </source>
</evidence>
<proteinExistence type="inferred from homology"/>
<evidence type="ECO:0000313" key="7">
    <source>
        <dbReference type="EMBL" id="AUF83898.1"/>
    </source>
</evidence>
<keyword evidence="4" id="KW-0288">FMN</keyword>